<keyword evidence="1" id="KW-0732">Signal</keyword>
<evidence type="ECO:0008006" key="4">
    <source>
        <dbReference type="Google" id="ProtNLM"/>
    </source>
</evidence>
<feature type="chain" id="PRO_5041991788" description="Plethodontid modulating factor" evidence="1">
    <location>
        <begin position="20"/>
        <end position="69"/>
    </location>
</feature>
<dbReference type="Proteomes" id="UP001283361">
    <property type="component" value="Unassembled WGS sequence"/>
</dbReference>
<reference evidence="2" key="1">
    <citation type="journal article" date="2023" name="G3 (Bethesda)">
        <title>A reference genome for the long-term kleptoplast-retaining sea slug Elysia crispata morphotype clarki.</title>
        <authorList>
            <person name="Eastman K.E."/>
            <person name="Pendleton A.L."/>
            <person name="Shaikh M.A."/>
            <person name="Suttiyut T."/>
            <person name="Ogas R."/>
            <person name="Tomko P."/>
            <person name="Gavelis G."/>
            <person name="Widhalm J.R."/>
            <person name="Wisecaver J.H."/>
        </authorList>
    </citation>
    <scope>NUCLEOTIDE SEQUENCE</scope>
    <source>
        <strain evidence="2">ECLA1</strain>
    </source>
</reference>
<evidence type="ECO:0000256" key="1">
    <source>
        <dbReference type="SAM" id="SignalP"/>
    </source>
</evidence>
<dbReference type="AlphaFoldDB" id="A0AAE0Z3C3"/>
<organism evidence="2 3">
    <name type="scientific">Elysia crispata</name>
    <name type="common">lettuce slug</name>
    <dbReference type="NCBI Taxonomy" id="231223"/>
    <lineage>
        <taxon>Eukaryota</taxon>
        <taxon>Metazoa</taxon>
        <taxon>Spiralia</taxon>
        <taxon>Lophotrochozoa</taxon>
        <taxon>Mollusca</taxon>
        <taxon>Gastropoda</taxon>
        <taxon>Heterobranchia</taxon>
        <taxon>Euthyneura</taxon>
        <taxon>Panpulmonata</taxon>
        <taxon>Sacoglossa</taxon>
        <taxon>Placobranchoidea</taxon>
        <taxon>Plakobranchidae</taxon>
        <taxon>Elysia</taxon>
    </lineage>
</organism>
<evidence type="ECO:0000313" key="2">
    <source>
        <dbReference type="EMBL" id="KAK3762143.1"/>
    </source>
</evidence>
<proteinExistence type="predicted"/>
<comment type="caution">
    <text evidence="2">The sequence shown here is derived from an EMBL/GenBank/DDBJ whole genome shotgun (WGS) entry which is preliminary data.</text>
</comment>
<sequence length="69" mass="7585">MKLIFVAALCAALFIATFAEDCRIDEGDNCNDNDWFEDHAFGNGEVKTFCCEVGVEFNFNDADSTCTCG</sequence>
<name>A0AAE0Z3C3_9GAST</name>
<keyword evidence="3" id="KW-1185">Reference proteome</keyword>
<feature type="signal peptide" evidence="1">
    <location>
        <begin position="1"/>
        <end position="19"/>
    </location>
</feature>
<protein>
    <recommendedName>
        <fullName evidence="4">Plethodontid modulating factor</fullName>
    </recommendedName>
</protein>
<accession>A0AAE0Z3C3</accession>
<evidence type="ECO:0000313" key="3">
    <source>
        <dbReference type="Proteomes" id="UP001283361"/>
    </source>
</evidence>
<dbReference type="EMBL" id="JAWDGP010004758">
    <property type="protein sequence ID" value="KAK3762143.1"/>
    <property type="molecule type" value="Genomic_DNA"/>
</dbReference>
<gene>
    <name evidence="2" type="ORF">RRG08_024952</name>
</gene>